<name>A0AAV4LQ76_BABCB</name>
<dbReference type="EMBL" id="BPLF01000001">
    <property type="protein sequence ID" value="GIX61863.1"/>
    <property type="molecule type" value="Genomic_DNA"/>
</dbReference>
<keyword evidence="3" id="KW-1185">Reference proteome</keyword>
<protein>
    <submittedName>
        <fullName evidence="2">Variant erythrocyte surface antigen-1 family protein</fullName>
    </submittedName>
</protein>
<comment type="caution">
    <text evidence="2">The sequence shown here is derived from an EMBL/GenBank/DDBJ whole genome shotgun (WGS) entry which is preliminary data.</text>
</comment>
<proteinExistence type="predicted"/>
<dbReference type="AlphaFoldDB" id="A0AAV4LQ76"/>
<sequence length="334" mass="37039">MASTRLKTSLTEPPSNLKEAIDWILRVSGKDGQHYGSTFAGLIDAVKERLKEKNVPELQNYTAETEKLKSYLQGITGWYGESGRTSNMSAGDLLFGLAWELADTLAERLADLMGYKERSNGIANMMEKKYKSSYSSDATWEHKWRPDTEEAKKCAENFMTSVMLIYPLLTELYWQCRPDSGPWKAQQMDGKSTGTDLKDFLTTKAGFDLDELNTDGKPDPAKNSRITPRPTKGSTIASKLRTVFPEFKSVDSTSTFDDFLKKLTENAKGDKDIQKYPLTILYLVASSYLNATAPSVLHNILKTIAGVTAVGAGATAAWYTQLFGLAPFLTTLVT</sequence>
<accession>A0AAV4LQ76</accession>
<dbReference type="GeneID" id="94193346"/>
<evidence type="ECO:0000313" key="3">
    <source>
        <dbReference type="Proteomes" id="UP001497744"/>
    </source>
</evidence>
<organism evidence="2 3">
    <name type="scientific">Babesia caballi</name>
    <dbReference type="NCBI Taxonomy" id="5871"/>
    <lineage>
        <taxon>Eukaryota</taxon>
        <taxon>Sar</taxon>
        <taxon>Alveolata</taxon>
        <taxon>Apicomplexa</taxon>
        <taxon>Aconoidasida</taxon>
        <taxon>Piroplasmida</taxon>
        <taxon>Babesiidae</taxon>
        <taxon>Babesia</taxon>
    </lineage>
</organism>
<feature type="region of interest" description="Disordered" evidence="1">
    <location>
        <begin position="212"/>
        <end position="231"/>
    </location>
</feature>
<gene>
    <name evidence="2" type="ORF">BcabD6B2_12980</name>
</gene>
<dbReference type="Proteomes" id="UP001497744">
    <property type="component" value="Unassembled WGS sequence"/>
</dbReference>
<evidence type="ECO:0000313" key="2">
    <source>
        <dbReference type="EMBL" id="GIX61863.1"/>
    </source>
</evidence>
<reference evidence="2 3" key="1">
    <citation type="submission" date="2021-06" db="EMBL/GenBank/DDBJ databases">
        <title>Genome sequence of Babesia caballi.</title>
        <authorList>
            <person name="Yamagishi J."/>
            <person name="Kidaka T."/>
            <person name="Ochi A."/>
        </authorList>
    </citation>
    <scope>NUCLEOTIDE SEQUENCE [LARGE SCALE GENOMIC DNA]</scope>
    <source>
        <strain evidence="2">USDA-D6B2</strain>
    </source>
</reference>
<evidence type="ECO:0000256" key="1">
    <source>
        <dbReference type="SAM" id="MobiDB-lite"/>
    </source>
</evidence>
<dbReference type="RefSeq" id="XP_067713934.1">
    <property type="nucleotide sequence ID" value="XM_067857833.1"/>
</dbReference>